<dbReference type="OrthoDB" id="3188688at2759"/>
<dbReference type="EMBL" id="JABBWE010000104">
    <property type="protein sequence ID" value="KAG1785739.1"/>
    <property type="molecule type" value="Genomic_DNA"/>
</dbReference>
<protein>
    <submittedName>
        <fullName evidence="1">Uncharacterized protein</fullName>
    </submittedName>
</protein>
<dbReference type="RefSeq" id="XP_041153222.1">
    <property type="nucleotide sequence ID" value="XM_041304456.1"/>
</dbReference>
<evidence type="ECO:0000313" key="1">
    <source>
        <dbReference type="EMBL" id="KAG1785739.1"/>
    </source>
</evidence>
<dbReference type="Proteomes" id="UP000719766">
    <property type="component" value="Unassembled WGS sequence"/>
</dbReference>
<sequence>TKGTRNGGQMLGRWRGRGRPVFIDAIIQSNGAGFVGTRGCTMSTLASRRYRWPGADDH</sequence>
<keyword evidence="2" id="KW-1185">Reference proteome</keyword>
<dbReference type="GeneID" id="64598220"/>
<organism evidence="1 2">
    <name type="scientific">Suillus plorans</name>
    <dbReference type="NCBI Taxonomy" id="116603"/>
    <lineage>
        <taxon>Eukaryota</taxon>
        <taxon>Fungi</taxon>
        <taxon>Dikarya</taxon>
        <taxon>Basidiomycota</taxon>
        <taxon>Agaricomycotina</taxon>
        <taxon>Agaricomycetes</taxon>
        <taxon>Agaricomycetidae</taxon>
        <taxon>Boletales</taxon>
        <taxon>Suillineae</taxon>
        <taxon>Suillaceae</taxon>
        <taxon>Suillus</taxon>
    </lineage>
</organism>
<dbReference type="AlphaFoldDB" id="A0A9P7AB22"/>
<evidence type="ECO:0000313" key="2">
    <source>
        <dbReference type="Proteomes" id="UP000719766"/>
    </source>
</evidence>
<reference evidence="1" key="1">
    <citation type="journal article" date="2020" name="New Phytol.">
        <title>Comparative genomics reveals dynamic genome evolution in host specialist ectomycorrhizal fungi.</title>
        <authorList>
            <person name="Lofgren L.A."/>
            <person name="Nguyen N.H."/>
            <person name="Vilgalys R."/>
            <person name="Ruytinx J."/>
            <person name="Liao H.L."/>
            <person name="Branco S."/>
            <person name="Kuo A."/>
            <person name="LaButti K."/>
            <person name="Lipzen A."/>
            <person name="Andreopoulos W."/>
            <person name="Pangilinan J."/>
            <person name="Riley R."/>
            <person name="Hundley H."/>
            <person name="Na H."/>
            <person name="Barry K."/>
            <person name="Grigoriev I.V."/>
            <person name="Stajich J.E."/>
            <person name="Kennedy P.G."/>
        </authorList>
    </citation>
    <scope>NUCLEOTIDE SEQUENCE</scope>
    <source>
        <strain evidence="1">S12</strain>
    </source>
</reference>
<feature type="non-terminal residue" evidence="1">
    <location>
        <position position="58"/>
    </location>
</feature>
<proteinExistence type="predicted"/>
<accession>A0A9P7AB22</accession>
<comment type="caution">
    <text evidence="1">The sequence shown here is derived from an EMBL/GenBank/DDBJ whole genome shotgun (WGS) entry which is preliminary data.</text>
</comment>
<gene>
    <name evidence="1" type="ORF">HD556DRAFT_1420220</name>
</gene>
<name>A0A9P7AB22_9AGAM</name>